<dbReference type="InterPro" id="IPR050273">
    <property type="entry name" value="GppA/Ppx_hydrolase"/>
</dbReference>
<dbReference type="Gene3D" id="3.30.420.40">
    <property type="match status" value="1"/>
</dbReference>
<dbReference type="RefSeq" id="WP_382422008.1">
    <property type="nucleotide sequence ID" value="NZ_JBHSCW010000003.1"/>
</dbReference>
<dbReference type="SUPFAM" id="SSF53067">
    <property type="entry name" value="Actin-like ATPase domain"/>
    <property type="match status" value="2"/>
</dbReference>
<evidence type="ECO:0000259" key="2">
    <source>
        <dbReference type="Pfam" id="PF02541"/>
    </source>
</evidence>
<dbReference type="InterPro" id="IPR003695">
    <property type="entry name" value="Ppx_GppA_N"/>
</dbReference>
<proteinExistence type="predicted"/>
<keyword evidence="4" id="KW-1185">Reference proteome</keyword>
<evidence type="ECO:0000313" key="4">
    <source>
        <dbReference type="Proteomes" id="UP001595799"/>
    </source>
</evidence>
<dbReference type="Gene3D" id="3.30.420.150">
    <property type="entry name" value="Exopolyphosphatase. Domain 2"/>
    <property type="match status" value="1"/>
</dbReference>
<evidence type="ECO:0000313" key="3">
    <source>
        <dbReference type="EMBL" id="MFC4351683.1"/>
    </source>
</evidence>
<dbReference type="Pfam" id="PF02541">
    <property type="entry name" value="Ppx-GppA"/>
    <property type="match status" value="1"/>
</dbReference>
<protein>
    <submittedName>
        <fullName evidence="3">Ppx/GppA phosphatase family protein</fullName>
    </submittedName>
</protein>
<comment type="caution">
    <text evidence="3">The sequence shown here is derived from an EMBL/GenBank/DDBJ whole genome shotgun (WGS) entry which is preliminary data.</text>
</comment>
<dbReference type="InterPro" id="IPR043129">
    <property type="entry name" value="ATPase_NBD"/>
</dbReference>
<gene>
    <name evidence="3" type="ORF">ACFOW6_09035</name>
</gene>
<dbReference type="CDD" id="cd24054">
    <property type="entry name" value="ASKHA_NBD_AaPPX-GppA_MtPPX2-like"/>
    <property type="match status" value="1"/>
</dbReference>
<organism evidence="3 4">
    <name type="scientific">Fodinicurvata halophila</name>
    <dbReference type="NCBI Taxonomy" id="1419723"/>
    <lineage>
        <taxon>Bacteria</taxon>
        <taxon>Pseudomonadati</taxon>
        <taxon>Pseudomonadota</taxon>
        <taxon>Alphaproteobacteria</taxon>
        <taxon>Rhodospirillales</taxon>
        <taxon>Rhodovibrionaceae</taxon>
        <taxon>Fodinicurvata</taxon>
    </lineage>
</organism>
<dbReference type="PANTHER" id="PTHR30005:SF0">
    <property type="entry name" value="RETROGRADE REGULATION PROTEIN 2"/>
    <property type="match status" value="1"/>
</dbReference>
<accession>A0ABV8UK81</accession>
<dbReference type="Proteomes" id="UP001595799">
    <property type="component" value="Unassembled WGS sequence"/>
</dbReference>
<dbReference type="EMBL" id="JBHSCW010000003">
    <property type="protein sequence ID" value="MFC4351683.1"/>
    <property type="molecule type" value="Genomic_DNA"/>
</dbReference>
<reference evidence="4" key="1">
    <citation type="journal article" date="2019" name="Int. J. Syst. Evol. Microbiol.">
        <title>The Global Catalogue of Microorganisms (GCM) 10K type strain sequencing project: providing services to taxonomists for standard genome sequencing and annotation.</title>
        <authorList>
            <consortium name="The Broad Institute Genomics Platform"/>
            <consortium name="The Broad Institute Genome Sequencing Center for Infectious Disease"/>
            <person name="Wu L."/>
            <person name="Ma J."/>
        </authorList>
    </citation>
    <scope>NUCLEOTIDE SEQUENCE [LARGE SCALE GENOMIC DNA]</scope>
    <source>
        <strain evidence="4">CECT 8472</strain>
    </source>
</reference>
<feature type="region of interest" description="Disordered" evidence="1">
    <location>
        <begin position="1"/>
        <end position="37"/>
    </location>
</feature>
<evidence type="ECO:0000256" key="1">
    <source>
        <dbReference type="SAM" id="MobiDB-lite"/>
    </source>
</evidence>
<dbReference type="PANTHER" id="PTHR30005">
    <property type="entry name" value="EXOPOLYPHOSPHATASE"/>
    <property type="match status" value="1"/>
</dbReference>
<feature type="domain" description="Ppx/GppA phosphatase N-terminal" evidence="2">
    <location>
        <begin position="67"/>
        <end position="360"/>
    </location>
</feature>
<sequence length="381" mass="40449">MPVQKEANKRVAAAPSGLRRSPASPAAPAASTSARRQDSPAPLYAALDLGTNNCRLLIVRACSDGYRVVDTFSRIVRLGEGLGCSGRLGEAAMARTLSALQVCAGKLQYRGVRHLRAVATEACRRADNCDAFLERVRQETGLALEIISSEEEACLALQGCAPLLAPDCPDALVFDIGGGSTELSWLTCCGNSLVKNGALATGNLRAWHSLPMGVVTLAEKYGGRDIESCVYEAMVEDALTALHDFEAIAGLQFLAQQGNLQFLGTSGTVTTMAGVYLDLDRYQRHKVDGLYMSSETAGAVIRAIRRMSYDARVAHPCIGVQRADLVIAGCAILDAFLRTWPVERLRVADRGVREGILAGLIAQGQGVAVSQDLLSAAKAAE</sequence>
<name>A0ABV8UK81_9PROT</name>
<feature type="compositionally biased region" description="Low complexity" evidence="1">
    <location>
        <begin position="12"/>
        <end position="34"/>
    </location>
</feature>